<sequence length="344" mass="37814">MLSLPLFLLPLLLLTPISVYSHPTKRQQEQDQPTPRVTGLYISSIRDGSCISTNDSVPVVGSQLVLTDCERAETWHVPNGDGLLGLDTVALVWDLHENENEDMVFVDAPVEGLTSQLWKWSSDNRISSINGTICLQHTPGRPTAAQCDAMNVDQAWILRNTSQPQHFDDIDKQPNSNRNGYIHPKGRDDICLSAKSASEAYVGSGLAMTYCTGKGDGTSYLPISTSESLFTWALPKLNQKGQVKLSSKNLCLETGLKTPNSTGGYEWSYIYGMGVTLQECDIKKEGQEWVWDGEVLRIGNQESNQCLNILGGAGPVGSTNFLNLRPIQLWTCDPTDENSKFSSS</sequence>
<dbReference type="Proteomes" id="UP000092730">
    <property type="component" value="Chromosome 3"/>
</dbReference>
<feature type="chain" id="PRO_5042534602" description="Ricin B lectin domain-containing protein" evidence="1">
    <location>
        <begin position="22"/>
        <end position="344"/>
    </location>
</feature>
<evidence type="ECO:0008006" key="4">
    <source>
        <dbReference type="Google" id="ProtNLM"/>
    </source>
</evidence>
<dbReference type="RefSeq" id="XP_065726131.1">
    <property type="nucleotide sequence ID" value="XM_065870059.1"/>
</dbReference>
<dbReference type="PROSITE" id="PS50231">
    <property type="entry name" value="RICIN_B_LECTIN"/>
    <property type="match status" value="1"/>
</dbReference>
<organism evidence="2 3">
    <name type="scientific">Kwoniella bestiolae CBS 10118</name>
    <dbReference type="NCBI Taxonomy" id="1296100"/>
    <lineage>
        <taxon>Eukaryota</taxon>
        <taxon>Fungi</taxon>
        <taxon>Dikarya</taxon>
        <taxon>Basidiomycota</taxon>
        <taxon>Agaricomycotina</taxon>
        <taxon>Tremellomycetes</taxon>
        <taxon>Tremellales</taxon>
        <taxon>Cryptococcaceae</taxon>
        <taxon>Kwoniella</taxon>
    </lineage>
</organism>
<evidence type="ECO:0000256" key="1">
    <source>
        <dbReference type="SAM" id="SignalP"/>
    </source>
</evidence>
<accession>A0AAJ8M9H2</accession>
<dbReference type="Gene3D" id="2.80.10.50">
    <property type="match status" value="1"/>
</dbReference>
<evidence type="ECO:0000313" key="3">
    <source>
        <dbReference type="Proteomes" id="UP000092730"/>
    </source>
</evidence>
<dbReference type="EMBL" id="CP144543">
    <property type="protein sequence ID" value="WVW83276.1"/>
    <property type="molecule type" value="Genomic_DNA"/>
</dbReference>
<evidence type="ECO:0000313" key="2">
    <source>
        <dbReference type="EMBL" id="WVW83276.1"/>
    </source>
</evidence>
<proteinExistence type="predicted"/>
<gene>
    <name evidence="2" type="ORF">I302_105295</name>
</gene>
<dbReference type="SUPFAM" id="SSF50370">
    <property type="entry name" value="Ricin B-like lectins"/>
    <property type="match status" value="2"/>
</dbReference>
<keyword evidence="3" id="KW-1185">Reference proteome</keyword>
<dbReference type="KEGG" id="kbi:30212982"/>
<feature type="signal peptide" evidence="1">
    <location>
        <begin position="1"/>
        <end position="21"/>
    </location>
</feature>
<dbReference type="AlphaFoldDB" id="A0AAJ8M9H2"/>
<dbReference type="InterPro" id="IPR035992">
    <property type="entry name" value="Ricin_B-like_lectins"/>
</dbReference>
<dbReference type="GeneID" id="30212982"/>
<keyword evidence="1" id="KW-0732">Signal</keyword>
<reference evidence="2" key="2">
    <citation type="submission" date="2024-02" db="EMBL/GenBank/DDBJ databases">
        <title>Comparative genomics of Cryptococcus and Kwoniella reveals pathogenesis evolution and contrasting modes of karyotype evolution via chromosome fusion or intercentromeric recombination.</title>
        <authorList>
            <person name="Coelho M.A."/>
            <person name="David-Palma M."/>
            <person name="Shea T."/>
            <person name="Bowers K."/>
            <person name="McGinley-Smith S."/>
            <person name="Mohammad A.W."/>
            <person name="Gnirke A."/>
            <person name="Yurkov A.M."/>
            <person name="Nowrousian M."/>
            <person name="Sun S."/>
            <person name="Cuomo C.A."/>
            <person name="Heitman J."/>
        </authorList>
    </citation>
    <scope>NUCLEOTIDE SEQUENCE</scope>
    <source>
        <strain evidence="2">CBS 10118</strain>
    </source>
</reference>
<reference evidence="2" key="1">
    <citation type="submission" date="2013-07" db="EMBL/GenBank/DDBJ databases">
        <authorList>
            <consortium name="The Broad Institute Genome Sequencing Platform"/>
            <person name="Cuomo C."/>
            <person name="Litvintseva A."/>
            <person name="Chen Y."/>
            <person name="Heitman J."/>
            <person name="Sun S."/>
            <person name="Springer D."/>
            <person name="Dromer F."/>
            <person name="Young S.K."/>
            <person name="Zeng Q."/>
            <person name="Gargeya S."/>
            <person name="Fitzgerald M."/>
            <person name="Abouelleil A."/>
            <person name="Alvarado L."/>
            <person name="Berlin A.M."/>
            <person name="Chapman S.B."/>
            <person name="Dewar J."/>
            <person name="Goldberg J."/>
            <person name="Griggs A."/>
            <person name="Gujja S."/>
            <person name="Hansen M."/>
            <person name="Howarth C."/>
            <person name="Imamovic A."/>
            <person name="Larimer J."/>
            <person name="McCowan C."/>
            <person name="Murphy C."/>
            <person name="Pearson M."/>
            <person name="Priest M."/>
            <person name="Roberts A."/>
            <person name="Saif S."/>
            <person name="Shea T."/>
            <person name="Sykes S."/>
            <person name="Wortman J."/>
            <person name="Nusbaum C."/>
            <person name="Birren B."/>
        </authorList>
    </citation>
    <scope>NUCLEOTIDE SEQUENCE</scope>
    <source>
        <strain evidence="2">CBS 10118</strain>
    </source>
</reference>
<protein>
    <recommendedName>
        <fullName evidence="4">Ricin B lectin domain-containing protein</fullName>
    </recommendedName>
</protein>
<name>A0AAJ8M9H2_9TREE</name>